<keyword evidence="1" id="KW-0812">Transmembrane</keyword>
<feature type="transmembrane region" description="Helical" evidence="1">
    <location>
        <begin position="53"/>
        <end position="75"/>
    </location>
</feature>
<proteinExistence type="predicted"/>
<keyword evidence="1" id="KW-0472">Membrane</keyword>
<accession>A0A0D8XN82</accession>
<protein>
    <submittedName>
        <fullName evidence="2">Uncharacterized protein</fullName>
    </submittedName>
</protein>
<evidence type="ECO:0000313" key="2">
    <source>
        <dbReference type="EMBL" id="KJH45182.1"/>
    </source>
</evidence>
<keyword evidence="1" id="KW-1133">Transmembrane helix</keyword>
<organism evidence="2 3">
    <name type="scientific">Dictyocaulus viviparus</name>
    <name type="common">Bovine lungworm</name>
    <dbReference type="NCBI Taxonomy" id="29172"/>
    <lineage>
        <taxon>Eukaryota</taxon>
        <taxon>Metazoa</taxon>
        <taxon>Ecdysozoa</taxon>
        <taxon>Nematoda</taxon>
        <taxon>Chromadorea</taxon>
        <taxon>Rhabditida</taxon>
        <taxon>Rhabditina</taxon>
        <taxon>Rhabditomorpha</taxon>
        <taxon>Strongyloidea</taxon>
        <taxon>Metastrongylidae</taxon>
        <taxon>Dictyocaulus</taxon>
    </lineage>
</organism>
<dbReference type="OrthoDB" id="5876732at2759"/>
<gene>
    <name evidence="2" type="ORF">DICVIV_08762</name>
</gene>
<feature type="transmembrane region" description="Helical" evidence="1">
    <location>
        <begin position="20"/>
        <end position="41"/>
    </location>
</feature>
<reference evidence="3" key="2">
    <citation type="journal article" date="2016" name="Sci. Rep.">
        <title>Dictyocaulus viviparus genome, variome and transcriptome elucidate lungworm biology and support future intervention.</title>
        <authorList>
            <person name="McNulty S.N."/>
            <person name="Strube C."/>
            <person name="Rosa B.A."/>
            <person name="Martin J.C."/>
            <person name="Tyagi R."/>
            <person name="Choi Y.J."/>
            <person name="Wang Q."/>
            <person name="Hallsworth Pepin K."/>
            <person name="Zhang X."/>
            <person name="Ozersky P."/>
            <person name="Wilson R.K."/>
            <person name="Sternberg P.W."/>
            <person name="Gasser R.B."/>
            <person name="Mitreva M."/>
        </authorList>
    </citation>
    <scope>NUCLEOTIDE SEQUENCE [LARGE SCALE GENOMIC DNA]</scope>
    <source>
        <strain evidence="3">HannoverDv2000</strain>
    </source>
</reference>
<name>A0A0D8XN82_DICVI</name>
<dbReference type="AlphaFoldDB" id="A0A0D8XN82"/>
<evidence type="ECO:0000313" key="3">
    <source>
        <dbReference type="Proteomes" id="UP000053766"/>
    </source>
</evidence>
<reference evidence="2 3" key="1">
    <citation type="submission" date="2013-11" db="EMBL/GenBank/DDBJ databases">
        <title>Draft genome of the bovine lungworm Dictyocaulus viviparus.</title>
        <authorList>
            <person name="Mitreva M."/>
        </authorList>
    </citation>
    <scope>NUCLEOTIDE SEQUENCE [LARGE SCALE GENOMIC DNA]</scope>
    <source>
        <strain evidence="2 3">HannoverDv2000</strain>
    </source>
</reference>
<dbReference type="EMBL" id="KN716421">
    <property type="protein sequence ID" value="KJH45182.1"/>
    <property type="molecule type" value="Genomic_DNA"/>
</dbReference>
<evidence type="ECO:0000256" key="1">
    <source>
        <dbReference type="SAM" id="Phobius"/>
    </source>
</evidence>
<sequence>MFENFRTFRRTKKKKRSFRVLTALGAHGLCALCLFVCLIANNVPKIAQHLPPIVITTILAFDLLFNVIGGVCLWLHTSTPRGHSTSIRGAAVCYTSHKYYYSFLLFH</sequence>
<dbReference type="Proteomes" id="UP000053766">
    <property type="component" value="Unassembled WGS sequence"/>
</dbReference>
<keyword evidence="3" id="KW-1185">Reference proteome</keyword>